<feature type="transmembrane region" description="Helical" evidence="7">
    <location>
        <begin position="213"/>
        <end position="240"/>
    </location>
</feature>
<organism evidence="9 10">
    <name type="scientific">Chengkuizengella axinellae</name>
    <dbReference type="NCBI Taxonomy" id="3064388"/>
    <lineage>
        <taxon>Bacteria</taxon>
        <taxon>Bacillati</taxon>
        <taxon>Bacillota</taxon>
        <taxon>Bacilli</taxon>
        <taxon>Bacillales</taxon>
        <taxon>Paenibacillaceae</taxon>
        <taxon>Chengkuizengella</taxon>
    </lineage>
</organism>
<feature type="transmembrane region" description="Helical" evidence="7">
    <location>
        <begin position="50"/>
        <end position="70"/>
    </location>
</feature>
<keyword evidence="4 7" id="KW-0812">Transmembrane</keyword>
<dbReference type="EMBL" id="JAVAMP010000001">
    <property type="protein sequence ID" value="MDP5272943.1"/>
    <property type="molecule type" value="Genomic_DNA"/>
</dbReference>
<feature type="domain" description="Major facilitator superfamily (MFS) profile" evidence="8">
    <location>
        <begin position="1"/>
        <end position="403"/>
    </location>
</feature>
<proteinExistence type="predicted"/>
<evidence type="ECO:0000256" key="1">
    <source>
        <dbReference type="ARBA" id="ARBA00004651"/>
    </source>
</evidence>
<feature type="transmembrane region" description="Helical" evidence="7">
    <location>
        <begin position="260"/>
        <end position="279"/>
    </location>
</feature>
<sequence length="408" mass="45195">MKNTNVYSNLLRRNKQYKKLFLAQATSTIGDWFSTIALLTFVYGVTESPLMVSLTLISKGLPQLLFSPFAGVFIDRTNRKKILIITDMIRAVIVLGLLFAEAFVYIVFIVNALMAICSTLFNPARQSVIPKLVKKEHLPVANSLSSSMQAISAILGSSIGGIALGFLSPNIAFVLNSMTFIISALFIKYTVIPQAEKKQEATKIGYFKDMVDGYKFIIQTPIILGLILVGMSWGIVGGVYQILLTIYGSDVYQLGNNGIGILYAIQGLGVLIGSVFVAKYMSLDTERMKKYFGWSYLLQGIFFILFALSVNLFVGILFLLLMRIAGGIIIPLDSTLIQTYSPDDQIGKVFTLHYAVYGSLFQLSMFLTGVLLDYYSPQVIGVVFGIICVFTSSIWLVLLYQNKLVAYR</sequence>
<dbReference type="PANTHER" id="PTHR43266">
    <property type="entry name" value="MACROLIDE-EFFLUX PROTEIN"/>
    <property type="match status" value="1"/>
</dbReference>
<keyword evidence="5 7" id="KW-1133">Transmembrane helix</keyword>
<evidence type="ECO:0000313" key="9">
    <source>
        <dbReference type="EMBL" id="MDP5272943.1"/>
    </source>
</evidence>
<keyword evidence="10" id="KW-1185">Reference proteome</keyword>
<feature type="transmembrane region" description="Helical" evidence="7">
    <location>
        <begin position="316"/>
        <end position="337"/>
    </location>
</feature>
<feature type="transmembrane region" description="Helical" evidence="7">
    <location>
        <begin position="105"/>
        <end position="124"/>
    </location>
</feature>
<evidence type="ECO:0000256" key="7">
    <source>
        <dbReference type="SAM" id="Phobius"/>
    </source>
</evidence>
<dbReference type="Pfam" id="PF07690">
    <property type="entry name" value="MFS_1"/>
    <property type="match status" value="1"/>
</dbReference>
<feature type="transmembrane region" description="Helical" evidence="7">
    <location>
        <begin position="378"/>
        <end position="400"/>
    </location>
</feature>
<evidence type="ECO:0000256" key="2">
    <source>
        <dbReference type="ARBA" id="ARBA00022448"/>
    </source>
</evidence>
<dbReference type="InterPro" id="IPR036259">
    <property type="entry name" value="MFS_trans_sf"/>
</dbReference>
<gene>
    <name evidence="9" type="ORF">Q5Y73_02380</name>
</gene>
<dbReference type="PROSITE" id="PS50850">
    <property type="entry name" value="MFS"/>
    <property type="match status" value="1"/>
</dbReference>
<evidence type="ECO:0000313" key="10">
    <source>
        <dbReference type="Proteomes" id="UP001231941"/>
    </source>
</evidence>
<dbReference type="InterPro" id="IPR011701">
    <property type="entry name" value="MFS"/>
</dbReference>
<protein>
    <submittedName>
        <fullName evidence="9">MFS transporter</fullName>
    </submittedName>
</protein>
<reference evidence="9 10" key="1">
    <citation type="submission" date="2023-08" db="EMBL/GenBank/DDBJ databases">
        <authorList>
            <person name="Park J.-S."/>
        </authorList>
    </citation>
    <scope>NUCLEOTIDE SEQUENCE [LARGE SCALE GENOMIC DNA]</scope>
    <source>
        <strain evidence="9 10">2205SS18-9</strain>
    </source>
</reference>
<feature type="transmembrane region" description="Helical" evidence="7">
    <location>
        <begin position="21"/>
        <end position="44"/>
    </location>
</feature>
<dbReference type="Gene3D" id="1.20.1250.20">
    <property type="entry name" value="MFS general substrate transporter like domains"/>
    <property type="match status" value="1"/>
</dbReference>
<keyword evidence="6 7" id="KW-0472">Membrane</keyword>
<dbReference type="SUPFAM" id="SSF103473">
    <property type="entry name" value="MFS general substrate transporter"/>
    <property type="match status" value="1"/>
</dbReference>
<evidence type="ECO:0000259" key="8">
    <source>
        <dbReference type="PROSITE" id="PS50850"/>
    </source>
</evidence>
<feature type="transmembrane region" description="Helical" evidence="7">
    <location>
        <begin position="349"/>
        <end position="372"/>
    </location>
</feature>
<name>A0ABT9IUD9_9BACL</name>
<accession>A0ABT9IUD9</accession>
<evidence type="ECO:0000256" key="5">
    <source>
        <dbReference type="ARBA" id="ARBA00022989"/>
    </source>
</evidence>
<keyword evidence="3" id="KW-1003">Cell membrane</keyword>
<feature type="transmembrane region" description="Helical" evidence="7">
    <location>
        <begin position="173"/>
        <end position="192"/>
    </location>
</feature>
<comment type="subcellular location">
    <subcellularLocation>
        <location evidence="1">Cell membrane</location>
        <topology evidence="1">Multi-pass membrane protein</topology>
    </subcellularLocation>
</comment>
<dbReference type="RefSeq" id="WP_305990241.1">
    <property type="nucleotide sequence ID" value="NZ_JAVAMP010000001.1"/>
</dbReference>
<dbReference type="Proteomes" id="UP001231941">
    <property type="component" value="Unassembled WGS sequence"/>
</dbReference>
<evidence type="ECO:0000256" key="4">
    <source>
        <dbReference type="ARBA" id="ARBA00022692"/>
    </source>
</evidence>
<dbReference type="PANTHER" id="PTHR43266:SF10">
    <property type="entry name" value="BACILYSIN EXPORTER BACE-RELATED"/>
    <property type="match status" value="1"/>
</dbReference>
<comment type="caution">
    <text evidence="9">The sequence shown here is derived from an EMBL/GenBank/DDBJ whole genome shotgun (WGS) entry which is preliminary data.</text>
</comment>
<dbReference type="PRINTS" id="PR01988">
    <property type="entry name" value="EXPORTERBACE"/>
</dbReference>
<evidence type="ECO:0000256" key="6">
    <source>
        <dbReference type="ARBA" id="ARBA00023136"/>
    </source>
</evidence>
<feature type="transmembrane region" description="Helical" evidence="7">
    <location>
        <begin position="291"/>
        <end position="310"/>
    </location>
</feature>
<evidence type="ECO:0000256" key="3">
    <source>
        <dbReference type="ARBA" id="ARBA00022475"/>
    </source>
</evidence>
<dbReference type="InterPro" id="IPR022324">
    <property type="entry name" value="Bacilysin_exporter_BacE_put"/>
</dbReference>
<keyword evidence="2" id="KW-0813">Transport</keyword>
<dbReference type="CDD" id="cd06173">
    <property type="entry name" value="MFS_MefA_like"/>
    <property type="match status" value="1"/>
</dbReference>
<dbReference type="InterPro" id="IPR020846">
    <property type="entry name" value="MFS_dom"/>
</dbReference>